<organism evidence="2 3">
    <name type="scientific">Roseospira marina</name>
    <dbReference type="NCBI Taxonomy" id="140057"/>
    <lineage>
        <taxon>Bacteria</taxon>
        <taxon>Pseudomonadati</taxon>
        <taxon>Pseudomonadota</taxon>
        <taxon>Alphaproteobacteria</taxon>
        <taxon>Rhodospirillales</taxon>
        <taxon>Rhodospirillaceae</taxon>
        <taxon>Roseospira</taxon>
    </lineage>
</organism>
<dbReference type="EMBL" id="VWPJ01000005">
    <property type="protein sequence ID" value="KAA5606233.1"/>
    <property type="molecule type" value="Genomic_DNA"/>
</dbReference>
<keyword evidence="3" id="KW-1185">Reference proteome</keyword>
<evidence type="ECO:0000256" key="1">
    <source>
        <dbReference type="SAM" id="MobiDB-lite"/>
    </source>
</evidence>
<comment type="caution">
    <text evidence="2">The sequence shown here is derived from an EMBL/GenBank/DDBJ whole genome shotgun (WGS) entry which is preliminary data.</text>
</comment>
<dbReference type="InterPro" id="IPR045767">
    <property type="entry name" value="DUF6134"/>
</dbReference>
<dbReference type="InterPro" id="IPR006311">
    <property type="entry name" value="TAT_signal"/>
</dbReference>
<feature type="region of interest" description="Disordered" evidence="1">
    <location>
        <begin position="1"/>
        <end position="21"/>
    </location>
</feature>
<evidence type="ECO:0008006" key="4">
    <source>
        <dbReference type="Google" id="ProtNLM"/>
    </source>
</evidence>
<dbReference type="RefSeq" id="WP_150061756.1">
    <property type="nucleotide sequence ID" value="NZ_JACHII010000007.1"/>
</dbReference>
<dbReference type="AlphaFoldDB" id="A0A5M6IDB4"/>
<sequence length="250" mass="27149">MQDGPTDGTAPVTPGRRRSGDVVTRRTVVTTALLAGLLAGFGAGLAPRPAAAQAVPDGYTFNQRLTYRIFRGDSRIGQTVFEVYARGADRTVVTRTVIKVSVLVYSYASQHVATEVWENGELVRLETKTDDDGDAFHVEGTRVADGFQVIGSEGTVVAPPRTPPKSFWNYGILSAKQVITTKRGALAPVKTTQMGREHIAYRGGSVDATRFRFETDDVIDLWYTDEGLLVKAQRDSFGSDILYLLDTTGG</sequence>
<gene>
    <name evidence="2" type="ORF">F1188_07370</name>
</gene>
<reference evidence="2 3" key="1">
    <citation type="submission" date="2019-09" db="EMBL/GenBank/DDBJ databases">
        <title>Genome sequence of Roseospira marina, one of the more divergent members of the non-sulfur purple photosynthetic bacterial family, the Rhodospirillaceae.</title>
        <authorList>
            <person name="Meyer T."/>
            <person name="Kyndt J."/>
        </authorList>
    </citation>
    <scope>NUCLEOTIDE SEQUENCE [LARGE SCALE GENOMIC DNA]</scope>
    <source>
        <strain evidence="2 3">DSM 15113</strain>
    </source>
</reference>
<dbReference type="Proteomes" id="UP000324065">
    <property type="component" value="Unassembled WGS sequence"/>
</dbReference>
<evidence type="ECO:0000313" key="3">
    <source>
        <dbReference type="Proteomes" id="UP000324065"/>
    </source>
</evidence>
<dbReference type="Pfam" id="PF19630">
    <property type="entry name" value="DUF6134"/>
    <property type="match status" value="1"/>
</dbReference>
<accession>A0A5M6IDB4</accession>
<protein>
    <recommendedName>
        <fullName evidence="4">DUF3108 domain-containing protein</fullName>
    </recommendedName>
</protein>
<proteinExistence type="predicted"/>
<evidence type="ECO:0000313" key="2">
    <source>
        <dbReference type="EMBL" id="KAA5606233.1"/>
    </source>
</evidence>
<dbReference type="OrthoDB" id="6086999at2"/>
<dbReference type="PROSITE" id="PS51318">
    <property type="entry name" value="TAT"/>
    <property type="match status" value="1"/>
</dbReference>
<name>A0A5M6IDB4_9PROT</name>